<dbReference type="InterPro" id="IPR036465">
    <property type="entry name" value="vWFA_dom_sf"/>
</dbReference>
<dbReference type="InterPro" id="IPR011195">
    <property type="entry name" value="UCP010256"/>
</dbReference>
<dbReference type="PANTHER" id="PTHR39338:SF6">
    <property type="entry name" value="BLL5662 PROTEIN"/>
    <property type="match status" value="1"/>
</dbReference>
<evidence type="ECO:0000259" key="1">
    <source>
        <dbReference type="SMART" id="SM00327"/>
    </source>
</evidence>
<dbReference type="Pfam" id="PF05762">
    <property type="entry name" value="VWA_CoxE"/>
    <property type="match status" value="1"/>
</dbReference>
<dbReference type="RefSeq" id="WP_121255930.1">
    <property type="nucleotide sequence ID" value="NZ_RBIL01000002.1"/>
</dbReference>
<dbReference type="SMART" id="SM00327">
    <property type="entry name" value="VWA"/>
    <property type="match status" value="1"/>
</dbReference>
<dbReference type="OrthoDB" id="9790469at2"/>
<dbReference type="PANTHER" id="PTHR39338">
    <property type="entry name" value="BLL5662 PROTEIN-RELATED"/>
    <property type="match status" value="1"/>
</dbReference>
<dbReference type="SUPFAM" id="SSF53300">
    <property type="entry name" value="vWA-like"/>
    <property type="match status" value="1"/>
</dbReference>
<organism evidence="2 3">
    <name type="scientific">Solirubrobacter pauli</name>
    <dbReference type="NCBI Taxonomy" id="166793"/>
    <lineage>
        <taxon>Bacteria</taxon>
        <taxon>Bacillati</taxon>
        <taxon>Actinomycetota</taxon>
        <taxon>Thermoleophilia</taxon>
        <taxon>Solirubrobacterales</taxon>
        <taxon>Solirubrobacteraceae</taxon>
        <taxon>Solirubrobacter</taxon>
    </lineage>
</organism>
<gene>
    <name evidence="2" type="ORF">C8N24_5425</name>
</gene>
<evidence type="ECO:0000313" key="2">
    <source>
        <dbReference type="EMBL" id="RKQ87404.1"/>
    </source>
</evidence>
<dbReference type="Proteomes" id="UP000278962">
    <property type="component" value="Unassembled WGS sequence"/>
</dbReference>
<dbReference type="AlphaFoldDB" id="A0A660L2G4"/>
<keyword evidence="3" id="KW-1185">Reference proteome</keyword>
<protein>
    <recommendedName>
        <fullName evidence="1">VWFA domain-containing protein</fullName>
    </recommendedName>
</protein>
<comment type="caution">
    <text evidence="2">The sequence shown here is derived from an EMBL/GenBank/DDBJ whole genome shotgun (WGS) entry which is preliminary data.</text>
</comment>
<name>A0A660L2G4_9ACTN</name>
<accession>A0A660L2G4</accession>
<dbReference type="InterPro" id="IPR008912">
    <property type="entry name" value="Uncharacterised_CoxE"/>
</dbReference>
<evidence type="ECO:0000313" key="3">
    <source>
        <dbReference type="Proteomes" id="UP000278962"/>
    </source>
</evidence>
<proteinExistence type="predicted"/>
<reference evidence="2 3" key="1">
    <citation type="submission" date="2018-10" db="EMBL/GenBank/DDBJ databases">
        <title>Genomic Encyclopedia of Archaeal and Bacterial Type Strains, Phase II (KMG-II): from individual species to whole genera.</title>
        <authorList>
            <person name="Goeker M."/>
        </authorList>
    </citation>
    <scope>NUCLEOTIDE SEQUENCE [LARGE SCALE GENOMIC DNA]</scope>
    <source>
        <strain evidence="2 3">DSM 14954</strain>
    </source>
</reference>
<dbReference type="InterPro" id="IPR002035">
    <property type="entry name" value="VWF_A"/>
</dbReference>
<dbReference type="Gene3D" id="3.40.50.410">
    <property type="entry name" value="von Willebrand factor, type A domain"/>
    <property type="match status" value="1"/>
</dbReference>
<feature type="domain" description="VWFA" evidence="1">
    <location>
        <begin position="253"/>
        <end position="413"/>
    </location>
</feature>
<sequence>MPDEPRIASGHAQIAEQARENVTRRARAQEADEATIARAEAALAARGAEAEGPGPLTSLGEHLSAQVGALAGQLRAHGARVGMGEVLAAQRALAAVDASDRTEVFFALRAALCSTRAEMNAFAEAFVAVFGAGEARDALDELGEVAKQALPRVGIPPQGDEAPGSELTPAPAAWSEEELLREKDFAEYTDAERAAARRLLHRIALRGPLRRSRRTVPTTRRRETHDLRATIRASLRTGGELLERRYREPAQRPRRLVLICDVSGSMAPYSRMLLQYMQACVAARARVEAFVFGTRLTRVTRELRGRDSDRALQRAAAAVDDWSGGTRIGEAIAELNRVHGRRIGRGAMVILLSDGWDRGEPEELAEEMARLQRTAYRVIWLNPLAADPRYEPLTRGMKAAMPHVDRLLPGNSIASLETLAELMEAETSRA</sequence>
<dbReference type="EMBL" id="RBIL01000002">
    <property type="protein sequence ID" value="RKQ87404.1"/>
    <property type="molecule type" value="Genomic_DNA"/>
</dbReference>
<dbReference type="CDD" id="cd00198">
    <property type="entry name" value="vWFA"/>
    <property type="match status" value="1"/>
</dbReference>
<dbReference type="PIRSF" id="PIRSF010256">
    <property type="entry name" value="CoxE_vWa"/>
    <property type="match status" value="1"/>
</dbReference>